<name>A0AAV8SCE2_9ROSI</name>
<comment type="subcellular location">
    <subcellularLocation>
        <location evidence="1">Nucleus</location>
    </subcellularLocation>
</comment>
<dbReference type="PANTHER" id="PTHR31636">
    <property type="entry name" value="OSJNBA0084A10.13 PROTEIN-RELATED"/>
    <property type="match status" value="1"/>
</dbReference>
<gene>
    <name evidence="6" type="ORF">K2173_012254</name>
</gene>
<keyword evidence="3" id="KW-0804">Transcription</keyword>
<comment type="similarity">
    <text evidence="5">Belongs to the GRAS family.</text>
</comment>
<feature type="region of interest" description="SAW" evidence="5">
    <location>
        <begin position="402"/>
        <end position="474"/>
    </location>
</feature>
<keyword evidence="2" id="KW-0805">Transcription regulation</keyword>
<comment type="caution">
    <text evidence="5">Lacks conserved residue(s) required for the propagation of feature annotation.</text>
</comment>
<evidence type="ECO:0000256" key="3">
    <source>
        <dbReference type="ARBA" id="ARBA00023163"/>
    </source>
</evidence>
<comment type="caution">
    <text evidence="6">The sequence shown here is derived from an EMBL/GenBank/DDBJ whole genome shotgun (WGS) entry which is preliminary data.</text>
</comment>
<evidence type="ECO:0000256" key="1">
    <source>
        <dbReference type="ARBA" id="ARBA00004123"/>
    </source>
</evidence>
<evidence type="ECO:0000256" key="2">
    <source>
        <dbReference type="ARBA" id="ARBA00023015"/>
    </source>
</evidence>
<dbReference type="Pfam" id="PF03514">
    <property type="entry name" value="GRAS"/>
    <property type="match status" value="1"/>
</dbReference>
<keyword evidence="4" id="KW-0539">Nucleus</keyword>
<dbReference type="EMBL" id="JAIWQS010000011">
    <property type="protein sequence ID" value="KAJ8749703.1"/>
    <property type="molecule type" value="Genomic_DNA"/>
</dbReference>
<feature type="short sequence motif" description="VHIID" evidence="5">
    <location>
        <begin position="208"/>
        <end position="212"/>
    </location>
</feature>
<dbReference type="GO" id="GO:0005634">
    <property type="term" value="C:nucleus"/>
    <property type="evidence" value="ECO:0007669"/>
    <property type="project" value="UniProtKB-SubCell"/>
</dbReference>
<evidence type="ECO:0008006" key="8">
    <source>
        <dbReference type="Google" id="ProtNLM"/>
    </source>
</evidence>
<protein>
    <recommendedName>
        <fullName evidence="8">Nodulation signaling pathway 2-like protein</fullName>
    </recommendedName>
</protein>
<sequence>MARSSLAEMCTLEFSSPCEENLPEAYNLQSLQGYQEKQFMPAGKGIDLTFEYDMDRYDQLMVDEIEDACKWMSDDKRSPPLTELLADARSLNETPEFTEASVGTDDSQLSMFHMLKAYGEAMDMEQLELAEQILRWLKEKANAVGSILERLAGYLIQSFEVNYLRQEASKNYSAAFQAFYQILPYGRFAHFTANSAIMESIPRDADVVHIVDFDIGNGVQWPPVLELLAKRGQRLVKLTIVKWQEDNGSFVPRLLNEHAKASDMRLIIKEAELEDLVSVAEKLKHRGRNEWLIFNCMVGLPHMGKGRPSKQVVQFLKIAKKSINLLRGHSCANTWGSRGIIILGDGIGVWSDCSEFRSSFDGMLTKFQALLKSIESYLPYHLVEARIALECLFFKPYISALSDLQYRKETIRESRALSDLGLKPWKLSYDTILEAKGILRLEGKSLLSVTVEEVKSQLVLSYMGTALIGVSCWR</sequence>
<reference evidence="6 7" key="1">
    <citation type="submission" date="2021-09" db="EMBL/GenBank/DDBJ databases">
        <title>Genomic insights and catalytic innovation underlie evolution of tropane alkaloids biosynthesis.</title>
        <authorList>
            <person name="Wang Y.-J."/>
            <person name="Tian T."/>
            <person name="Huang J.-P."/>
            <person name="Huang S.-X."/>
        </authorList>
    </citation>
    <scope>NUCLEOTIDE SEQUENCE [LARGE SCALE GENOMIC DNA]</scope>
    <source>
        <strain evidence="6">KIB-2018</strain>
        <tissue evidence="6">Leaf</tissue>
    </source>
</reference>
<keyword evidence="7" id="KW-1185">Reference proteome</keyword>
<proteinExistence type="inferred from homology"/>
<organism evidence="6 7">
    <name type="scientific">Erythroxylum novogranatense</name>
    <dbReference type="NCBI Taxonomy" id="1862640"/>
    <lineage>
        <taxon>Eukaryota</taxon>
        <taxon>Viridiplantae</taxon>
        <taxon>Streptophyta</taxon>
        <taxon>Embryophyta</taxon>
        <taxon>Tracheophyta</taxon>
        <taxon>Spermatophyta</taxon>
        <taxon>Magnoliopsida</taxon>
        <taxon>eudicotyledons</taxon>
        <taxon>Gunneridae</taxon>
        <taxon>Pentapetalae</taxon>
        <taxon>rosids</taxon>
        <taxon>fabids</taxon>
        <taxon>Malpighiales</taxon>
        <taxon>Erythroxylaceae</taxon>
        <taxon>Erythroxylum</taxon>
    </lineage>
</organism>
<dbReference type="PROSITE" id="PS50985">
    <property type="entry name" value="GRAS"/>
    <property type="match status" value="1"/>
</dbReference>
<evidence type="ECO:0000256" key="5">
    <source>
        <dbReference type="PROSITE-ProRule" id="PRU01191"/>
    </source>
</evidence>
<dbReference type="AlphaFoldDB" id="A0AAV8SCE2"/>
<evidence type="ECO:0000256" key="4">
    <source>
        <dbReference type="ARBA" id="ARBA00023242"/>
    </source>
</evidence>
<evidence type="ECO:0000313" key="6">
    <source>
        <dbReference type="EMBL" id="KAJ8749703.1"/>
    </source>
</evidence>
<evidence type="ECO:0000313" key="7">
    <source>
        <dbReference type="Proteomes" id="UP001159364"/>
    </source>
</evidence>
<dbReference type="Proteomes" id="UP001159364">
    <property type="component" value="Linkage Group LG11"/>
</dbReference>
<accession>A0AAV8SCE2</accession>
<dbReference type="InterPro" id="IPR005202">
    <property type="entry name" value="TF_GRAS"/>
</dbReference>